<protein>
    <submittedName>
        <fullName evidence="2">Uncharacterized protein</fullName>
    </submittedName>
</protein>
<sequence length="91" mass="10408">MSKLVPVSLERYVYHLKLHNRFAALIEQTEPEFQPLPEAKTVSAEDVDFASRNFHYRHELALMKKNSPQVAQAEAALSRQNSTPVKNEEDA</sequence>
<keyword evidence="3" id="KW-1185">Reference proteome</keyword>
<evidence type="ECO:0000313" key="2">
    <source>
        <dbReference type="EMBL" id="OBZ81070.1"/>
    </source>
</evidence>
<feature type="region of interest" description="Disordered" evidence="1">
    <location>
        <begin position="71"/>
        <end position="91"/>
    </location>
</feature>
<dbReference type="Proteomes" id="UP000093000">
    <property type="component" value="Unassembled WGS sequence"/>
</dbReference>
<dbReference type="OrthoDB" id="2298538at2759"/>
<name>A0A1C7MW63_9FUNG</name>
<organism evidence="2 3">
    <name type="scientific">Choanephora cucurbitarum</name>
    <dbReference type="NCBI Taxonomy" id="101091"/>
    <lineage>
        <taxon>Eukaryota</taxon>
        <taxon>Fungi</taxon>
        <taxon>Fungi incertae sedis</taxon>
        <taxon>Mucoromycota</taxon>
        <taxon>Mucoromycotina</taxon>
        <taxon>Mucoromycetes</taxon>
        <taxon>Mucorales</taxon>
        <taxon>Mucorineae</taxon>
        <taxon>Choanephoraceae</taxon>
        <taxon>Choanephoroideae</taxon>
        <taxon>Choanephora</taxon>
    </lineage>
</organism>
<dbReference type="InParanoid" id="A0A1C7MW63"/>
<evidence type="ECO:0000256" key="1">
    <source>
        <dbReference type="SAM" id="MobiDB-lite"/>
    </source>
</evidence>
<proteinExistence type="predicted"/>
<comment type="caution">
    <text evidence="2">The sequence shown here is derived from an EMBL/GenBank/DDBJ whole genome shotgun (WGS) entry which is preliminary data.</text>
</comment>
<dbReference type="EMBL" id="LUGH01001478">
    <property type="protein sequence ID" value="OBZ81070.1"/>
    <property type="molecule type" value="Genomic_DNA"/>
</dbReference>
<evidence type="ECO:0000313" key="3">
    <source>
        <dbReference type="Proteomes" id="UP000093000"/>
    </source>
</evidence>
<gene>
    <name evidence="2" type="ORF">A0J61_10881</name>
</gene>
<accession>A0A1C7MW63</accession>
<dbReference type="AlphaFoldDB" id="A0A1C7MW63"/>
<reference evidence="2 3" key="1">
    <citation type="submission" date="2016-03" db="EMBL/GenBank/DDBJ databases">
        <title>Choanephora cucurbitarum.</title>
        <authorList>
            <person name="Min B."/>
            <person name="Park H."/>
            <person name="Park J.-H."/>
            <person name="Shin H.-D."/>
            <person name="Choi I.-G."/>
        </authorList>
    </citation>
    <scope>NUCLEOTIDE SEQUENCE [LARGE SCALE GENOMIC DNA]</scope>
    <source>
        <strain evidence="2 3">KUS-F28377</strain>
    </source>
</reference>